<protein>
    <submittedName>
        <fullName evidence="2">Uncharacterized protein</fullName>
    </submittedName>
</protein>
<dbReference type="Proteomes" id="UP001277761">
    <property type="component" value="Unassembled WGS sequence"/>
</dbReference>
<gene>
    <name evidence="2" type="ORF">SK069_11150</name>
</gene>
<feature type="region of interest" description="Disordered" evidence="1">
    <location>
        <begin position="239"/>
        <end position="263"/>
    </location>
</feature>
<proteinExistence type="predicted"/>
<accession>A0ABU4VK13</accession>
<dbReference type="EMBL" id="JAXAVX010000005">
    <property type="protein sequence ID" value="MDX8152153.1"/>
    <property type="molecule type" value="Genomic_DNA"/>
</dbReference>
<comment type="caution">
    <text evidence="2">The sequence shown here is derived from an EMBL/GenBank/DDBJ whole genome shotgun (WGS) entry which is preliminary data.</text>
</comment>
<reference evidence="2 3" key="1">
    <citation type="submission" date="2023-11" db="EMBL/GenBank/DDBJ databases">
        <authorList>
            <person name="Xu M."/>
            <person name="Jiang T."/>
        </authorList>
    </citation>
    <scope>NUCLEOTIDE SEQUENCE [LARGE SCALE GENOMIC DNA]</scope>
    <source>
        <strain evidence="2 3">SD</strain>
    </source>
</reference>
<evidence type="ECO:0000313" key="2">
    <source>
        <dbReference type="EMBL" id="MDX8152153.1"/>
    </source>
</evidence>
<dbReference type="RefSeq" id="WP_319954309.1">
    <property type="nucleotide sequence ID" value="NZ_JAXAVX010000005.1"/>
</dbReference>
<evidence type="ECO:0000256" key="1">
    <source>
        <dbReference type="SAM" id="MobiDB-lite"/>
    </source>
</evidence>
<name>A0ABU4VK13_9ACTN</name>
<organism evidence="2 3">
    <name type="scientific">Patulibacter brassicae</name>
    <dbReference type="NCBI Taxonomy" id="1705717"/>
    <lineage>
        <taxon>Bacteria</taxon>
        <taxon>Bacillati</taxon>
        <taxon>Actinomycetota</taxon>
        <taxon>Thermoleophilia</taxon>
        <taxon>Solirubrobacterales</taxon>
        <taxon>Patulibacteraceae</taxon>
        <taxon>Patulibacter</taxon>
    </lineage>
</organism>
<sequence length="263" mass="27779">MALHGDEPLFVESLLLADDQHVLVDGAVRTVARRFAPPVPGRCPRLTVGRWSTLGERQVTFVGGFVVGDDSAEGTSWTVVCDRPSGRLMHVEPEAYEYTHYCSIRRTTPRLASVGPWLLLEREVSEGGGGLCEPAFSRFSTTLVDTTSGTRFGASGGLVGPGAPARPFPGTLPLPPPEIAAHAGQWPAAVVRDGAVAWAAALTGGGYMIHLSDAAGTRPVGRATDAHLTLDDALRWTENGAPQSAPVAPDRSWAPATAVTLRR</sequence>
<keyword evidence="3" id="KW-1185">Reference proteome</keyword>
<evidence type="ECO:0000313" key="3">
    <source>
        <dbReference type="Proteomes" id="UP001277761"/>
    </source>
</evidence>